<evidence type="ECO:0000313" key="1">
    <source>
        <dbReference type="EMBL" id="KAI3778971.1"/>
    </source>
</evidence>
<comment type="caution">
    <text evidence="1">The sequence shown here is derived from an EMBL/GenBank/DDBJ whole genome shotgun (WGS) entry which is preliminary data.</text>
</comment>
<gene>
    <name evidence="1" type="ORF">L2E82_08361</name>
</gene>
<dbReference type="Proteomes" id="UP001055811">
    <property type="component" value="Linkage Group LG02"/>
</dbReference>
<proteinExistence type="predicted"/>
<reference evidence="1 2" key="2">
    <citation type="journal article" date="2022" name="Mol. Ecol. Resour.">
        <title>The genomes of chicory, endive, great burdock and yacon provide insights into Asteraceae paleo-polyploidization history and plant inulin production.</title>
        <authorList>
            <person name="Fan W."/>
            <person name="Wang S."/>
            <person name="Wang H."/>
            <person name="Wang A."/>
            <person name="Jiang F."/>
            <person name="Liu H."/>
            <person name="Zhao H."/>
            <person name="Xu D."/>
            <person name="Zhang Y."/>
        </authorList>
    </citation>
    <scope>NUCLEOTIDE SEQUENCE [LARGE SCALE GENOMIC DNA]</scope>
    <source>
        <strain evidence="2">cv. Punajuju</strain>
        <tissue evidence="1">Leaves</tissue>
    </source>
</reference>
<protein>
    <submittedName>
        <fullName evidence="1">Uncharacterized protein</fullName>
    </submittedName>
</protein>
<organism evidence="1 2">
    <name type="scientific">Cichorium intybus</name>
    <name type="common">Chicory</name>
    <dbReference type="NCBI Taxonomy" id="13427"/>
    <lineage>
        <taxon>Eukaryota</taxon>
        <taxon>Viridiplantae</taxon>
        <taxon>Streptophyta</taxon>
        <taxon>Embryophyta</taxon>
        <taxon>Tracheophyta</taxon>
        <taxon>Spermatophyta</taxon>
        <taxon>Magnoliopsida</taxon>
        <taxon>eudicotyledons</taxon>
        <taxon>Gunneridae</taxon>
        <taxon>Pentapetalae</taxon>
        <taxon>asterids</taxon>
        <taxon>campanulids</taxon>
        <taxon>Asterales</taxon>
        <taxon>Asteraceae</taxon>
        <taxon>Cichorioideae</taxon>
        <taxon>Cichorieae</taxon>
        <taxon>Cichoriinae</taxon>
        <taxon>Cichorium</taxon>
    </lineage>
</organism>
<name>A0ACB9G6Y2_CICIN</name>
<accession>A0ACB9G6Y2</accession>
<keyword evidence="2" id="KW-1185">Reference proteome</keyword>
<dbReference type="EMBL" id="CM042010">
    <property type="protein sequence ID" value="KAI3778971.1"/>
    <property type="molecule type" value="Genomic_DNA"/>
</dbReference>
<evidence type="ECO:0000313" key="2">
    <source>
        <dbReference type="Proteomes" id="UP001055811"/>
    </source>
</evidence>
<reference evidence="2" key="1">
    <citation type="journal article" date="2022" name="Mol. Ecol. Resour.">
        <title>The genomes of chicory, endive, great burdock and yacon provide insights into Asteraceae palaeo-polyploidization history and plant inulin production.</title>
        <authorList>
            <person name="Fan W."/>
            <person name="Wang S."/>
            <person name="Wang H."/>
            <person name="Wang A."/>
            <person name="Jiang F."/>
            <person name="Liu H."/>
            <person name="Zhao H."/>
            <person name="Xu D."/>
            <person name="Zhang Y."/>
        </authorList>
    </citation>
    <scope>NUCLEOTIDE SEQUENCE [LARGE SCALE GENOMIC DNA]</scope>
    <source>
        <strain evidence="2">cv. Punajuju</strain>
    </source>
</reference>
<sequence length="255" mass="28428">MNRYQALIHRINSISQPYHSNCKNQVILFTDSSGIRSILFIDCKKTFTFSFLAQQVVLFPSENIKRRMNHCRIQQTSNFSSCEEMRSSVSISLSFENGDGVVCPKPRRLNLFDTAINEPVRPLRWLMCNQEPYESKAGPELLDLIFAKGGGYGSSEQTCTQAASSPPFFCGSPPTRVSNPLTQDARFGDDKFSPISPRSMIPTPTSGMQSSPPSSSSRKSGFLRSNYGNKPAVRIEGFDCLDRDNRRNCSIATLA</sequence>